<evidence type="ECO:0000256" key="4">
    <source>
        <dbReference type="ARBA" id="ARBA00022989"/>
    </source>
</evidence>
<dbReference type="GO" id="GO:0022857">
    <property type="term" value="F:transmembrane transporter activity"/>
    <property type="evidence" value="ECO:0007669"/>
    <property type="project" value="InterPro"/>
</dbReference>
<feature type="transmembrane region" description="Helical" evidence="6">
    <location>
        <begin position="65"/>
        <end position="88"/>
    </location>
</feature>
<evidence type="ECO:0000259" key="7">
    <source>
        <dbReference type="PROSITE" id="PS50850"/>
    </source>
</evidence>
<feature type="transmembrane region" description="Helical" evidence="6">
    <location>
        <begin position="35"/>
        <end position="53"/>
    </location>
</feature>
<keyword evidence="3 6" id="KW-0812">Transmembrane</keyword>
<dbReference type="PROSITE" id="PS50850">
    <property type="entry name" value="MFS"/>
    <property type="match status" value="1"/>
</dbReference>
<keyword evidence="4 6" id="KW-1133">Transmembrane helix</keyword>
<reference evidence="8 9" key="1">
    <citation type="submission" date="2018-03" db="EMBL/GenBank/DDBJ databases">
        <title>Genomic Encyclopedia of Type Strains, Phase III (KMG-III): the genomes of soil and plant-associated and newly described type strains.</title>
        <authorList>
            <person name="Whitman W."/>
        </authorList>
    </citation>
    <scope>NUCLEOTIDE SEQUENCE [LARGE SCALE GENOMIC DNA]</scope>
    <source>
        <strain evidence="8 9">MWH-P2sevCIIIb</strain>
    </source>
</reference>
<feature type="domain" description="Major facilitator superfamily (MFS) profile" evidence="7">
    <location>
        <begin position="1"/>
        <end position="402"/>
    </location>
</feature>
<evidence type="ECO:0000256" key="3">
    <source>
        <dbReference type="ARBA" id="ARBA00022692"/>
    </source>
</evidence>
<feature type="transmembrane region" description="Helical" evidence="6">
    <location>
        <begin position="375"/>
        <end position="397"/>
    </location>
</feature>
<dbReference type="SUPFAM" id="SSF103473">
    <property type="entry name" value="MFS general substrate transporter"/>
    <property type="match status" value="1"/>
</dbReference>
<comment type="caution">
    <text evidence="8">The sequence shown here is derived from an EMBL/GenBank/DDBJ whole genome shotgun (WGS) entry which is preliminary data.</text>
</comment>
<dbReference type="EMBL" id="PVTV01000017">
    <property type="protein sequence ID" value="PRY96485.1"/>
    <property type="molecule type" value="Genomic_DNA"/>
</dbReference>
<feature type="transmembrane region" description="Helical" evidence="6">
    <location>
        <begin position="235"/>
        <end position="258"/>
    </location>
</feature>
<feature type="transmembrane region" description="Helical" evidence="6">
    <location>
        <begin position="338"/>
        <end position="355"/>
    </location>
</feature>
<sequence length="409" mass="44451">MAVICLGASIAPLDFSVNIAFPAMTQAFSLDTQGIRWVAICYMLSYGGLMLLFGSIGDRVGHLKIFRWGLMLGALAFLLCAVAPSFRLLLVGRVIQGVATALTVSCAPALVLRLFADHRRTWALSRFGAYFALAAAIAPVMGGLMTGLMGWPGVYWFRIPLIVFAWFSLRYVNLSEHDDETRQRHDVNFSAWSVLSQVASQNNNFLWINISSFVVQWSVFTVPLLVPYFCVQQLGWTYLQCGLLLGLWASGTVAGSFLAPRFTQATKVELVAYLSAWITSLSVCSIALWSQDASILLIGGSLLSCGLGLGVYQVAYADLVVAALPRSSRGVAGSLTQVTRTIGVIVGAFTWLWIFSQLLPETKSDGHDSPQAFMLGFRAVFLISPAFAVAFLAISALKPGLWFKEEAAS</sequence>
<keyword evidence="9" id="KW-1185">Reference proteome</keyword>
<feature type="transmembrane region" description="Helical" evidence="6">
    <location>
        <begin position="155"/>
        <end position="174"/>
    </location>
</feature>
<feature type="transmembrane region" description="Helical" evidence="6">
    <location>
        <begin position="94"/>
        <end position="115"/>
    </location>
</feature>
<dbReference type="InterPro" id="IPR011701">
    <property type="entry name" value="MFS"/>
</dbReference>
<dbReference type="Pfam" id="PF07690">
    <property type="entry name" value="MFS_1"/>
    <property type="match status" value="1"/>
</dbReference>
<dbReference type="CDD" id="cd17321">
    <property type="entry name" value="MFS_MMR_MDR_like"/>
    <property type="match status" value="1"/>
</dbReference>
<dbReference type="AlphaFoldDB" id="A0A2T0XC26"/>
<dbReference type="PANTHER" id="PTHR42718:SF9">
    <property type="entry name" value="MAJOR FACILITATOR SUPERFAMILY MULTIDRUG TRANSPORTER MFSC"/>
    <property type="match status" value="1"/>
</dbReference>
<feature type="transmembrane region" description="Helical" evidence="6">
    <location>
        <begin position="270"/>
        <end position="289"/>
    </location>
</feature>
<dbReference type="Gene3D" id="1.20.1720.10">
    <property type="entry name" value="Multidrug resistance protein D"/>
    <property type="match status" value="1"/>
</dbReference>
<name>A0A2T0XC26_9BURK</name>
<dbReference type="InterPro" id="IPR036259">
    <property type="entry name" value="MFS_trans_sf"/>
</dbReference>
<feature type="transmembrane region" description="Helical" evidence="6">
    <location>
        <begin position="127"/>
        <end position="149"/>
    </location>
</feature>
<dbReference type="Proteomes" id="UP000238308">
    <property type="component" value="Unassembled WGS sequence"/>
</dbReference>
<accession>A0A2T0XC26</accession>
<proteinExistence type="predicted"/>
<evidence type="ECO:0000256" key="1">
    <source>
        <dbReference type="ARBA" id="ARBA00004141"/>
    </source>
</evidence>
<evidence type="ECO:0000256" key="5">
    <source>
        <dbReference type="ARBA" id="ARBA00023136"/>
    </source>
</evidence>
<dbReference type="PANTHER" id="PTHR42718">
    <property type="entry name" value="MAJOR FACILITATOR SUPERFAMILY MULTIDRUG TRANSPORTER MFSC"/>
    <property type="match status" value="1"/>
</dbReference>
<comment type="subcellular location">
    <subcellularLocation>
        <location evidence="1">Membrane</location>
        <topology evidence="1">Multi-pass membrane protein</topology>
    </subcellularLocation>
</comment>
<evidence type="ECO:0000313" key="8">
    <source>
        <dbReference type="EMBL" id="PRY96485.1"/>
    </source>
</evidence>
<keyword evidence="2" id="KW-0813">Transport</keyword>
<protein>
    <submittedName>
        <fullName evidence="8">Putative MFS family arabinose efflux permease</fullName>
    </submittedName>
</protein>
<dbReference type="GO" id="GO:0016020">
    <property type="term" value="C:membrane"/>
    <property type="evidence" value="ECO:0007669"/>
    <property type="project" value="UniProtKB-SubCell"/>
</dbReference>
<keyword evidence="5 6" id="KW-0472">Membrane</keyword>
<evidence type="ECO:0000256" key="6">
    <source>
        <dbReference type="SAM" id="Phobius"/>
    </source>
</evidence>
<evidence type="ECO:0000256" key="2">
    <source>
        <dbReference type="ARBA" id="ARBA00022448"/>
    </source>
</evidence>
<feature type="transmembrane region" description="Helical" evidence="6">
    <location>
        <begin position="205"/>
        <end position="229"/>
    </location>
</feature>
<gene>
    <name evidence="8" type="ORF">BCM14_2725</name>
</gene>
<evidence type="ECO:0000313" key="9">
    <source>
        <dbReference type="Proteomes" id="UP000238308"/>
    </source>
</evidence>
<organism evidence="8 9">
    <name type="scientific">Jezberella montanilacus</name>
    <dbReference type="NCBI Taxonomy" id="323426"/>
    <lineage>
        <taxon>Bacteria</taxon>
        <taxon>Pseudomonadati</taxon>
        <taxon>Pseudomonadota</taxon>
        <taxon>Betaproteobacteria</taxon>
        <taxon>Burkholderiales</taxon>
        <taxon>Alcaligenaceae</taxon>
        <taxon>Jezberella</taxon>
    </lineage>
</organism>
<feature type="transmembrane region" description="Helical" evidence="6">
    <location>
        <begin position="295"/>
        <end position="317"/>
    </location>
</feature>
<dbReference type="InterPro" id="IPR020846">
    <property type="entry name" value="MFS_dom"/>
</dbReference>